<comment type="similarity">
    <text evidence="2">Belongs to the PBP/GOBP family.</text>
</comment>
<dbReference type="SMR" id="A0A7D0PAX3"/>
<dbReference type="InterPro" id="IPR036728">
    <property type="entry name" value="PBP_GOBP_sf"/>
</dbReference>
<proteinExistence type="evidence at transcript level"/>
<comment type="subcellular location">
    <subcellularLocation>
        <location evidence="1">Secreted</location>
    </subcellularLocation>
</comment>
<dbReference type="Pfam" id="PF01395">
    <property type="entry name" value="PBP_GOBP"/>
    <property type="match status" value="1"/>
</dbReference>
<evidence type="ECO:0000256" key="5">
    <source>
        <dbReference type="SAM" id="SignalP"/>
    </source>
</evidence>
<dbReference type="PANTHER" id="PTHR11857:SF43">
    <property type="entry name" value="GEO07291P1-RELATED"/>
    <property type="match status" value="1"/>
</dbReference>
<organism evidence="7">
    <name type="scientific">Propsilocerus akamusi</name>
    <dbReference type="NCBI Taxonomy" id="903466"/>
    <lineage>
        <taxon>Eukaryota</taxon>
        <taxon>Metazoa</taxon>
        <taxon>Ecdysozoa</taxon>
        <taxon>Arthropoda</taxon>
        <taxon>Hexapoda</taxon>
        <taxon>Insecta</taxon>
        <taxon>Pterygota</taxon>
        <taxon>Neoptera</taxon>
        <taxon>Endopterygota</taxon>
        <taxon>Diptera</taxon>
        <taxon>Nematocera</taxon>
        <taxon>Chironomoidea</taxon>
        <taxon>Chironomidae</taxon>
        <taxon>Propsilocerus</taxon>
    </lineage>
</organism>
<protein>
    <submittedName>
        <fullName evidence="6">Odorant-binding protein 11</fullName>
    </submittedName>
    <submittedName>
        <fullName evidence="7">Odorant-binding protein 17</fullName>
    </submittedName>
</protein>
<dbReference type="AlphaFoldDB" id="A0A7D0PAX3"/>
<reference evidence="7" key="1">
    <citation type="submission" date="2019-07" db="EMBL/GenBank/DDBJ databases">
        <title>Identification and Expression Pattern of Chemosensory Genes from the Transcriptome of the Propsilocerus akamusi.</title>
        <authorList>
            <person name="Yan C."/>
            <person name="Pan L."/>
        </authorList>
    </citation>
    <scope>NUCLEOTIDE SEQUENCE</scope>
</reference>
<dbReference type="SMART" id="SM00708">
    <property type="entry name" value="PhBP"/>
    <property type="match status" value="1"/>
</dbReference>
<evidence type="ECO:0000313" key="7">
    <source>
        <dbReference type="EMBL" id="QGW50681.1"/>
    </source>
</evidence>
<keyword evidence="4 5" id="KW-0732">Signal</keyword>
<dbReference type="InterPro" id="IPR006170">
    <property type="entry name" value="PBP/GOBP"/>
</dbReference>
<evidence type="ECO:0000313" key="6">
    <source>
        <dbReference type="EMBL" id="QGW50675.1"/>
    </source>
</evidence>
<sequence>MKLILVFGFLFAAVASQSNEPSEHDRHRQFCMTKTGIDRATVMKIRNGDFNTDDENAKCFLKCYFQQKGLINDADDIRIDMIVSSVATELGTNENTNEKLKKCILQGKSSNGCETAYNIYKCFRSELALPRSPRDRS</sequence>
<dbReference type="GO" id="GO:0005549">
    <property type="term" value="F:odorant binding"/>
    <property type="evidence" value="ECO:0007669"/>
    <property type="project" value="InterPro"/>
</dbReference>
<dbReference type="EMBL" id="MN133002">
    <property type="protein sequence ID" value="QGW50675.1"/>
    <property type="molecule type" value="mRNA"/>
</dbReference>
<accession>A0A7D0PAX3</accession>
<dbReference type="GO" id="GO:0005615">
    <property type="term" value="C:extracellular space"/>
    <property type="evidence" value="ECO:0007669"/>
    <property type="project" value="TreeGrafter"/>
</dbReference>
<evidence type="ECO:0000256" key="2">
    <source>
        <dbReference type="ARBA" id="ARBA00008098"/>
    </source>
</evidence>
<dbReference type="Gene3D" id="1.10.238.20">
    <property type="entry name" value="Pheromone/general odorant binding protein domain"/>
    <property type="match status" value="1"/>
</dbReference>
<dbReference type="EMBL" id="MN133008">
    <property type="protein sequence ID" value="QGW50681.1"/>
    <property type="molecule type" value="mRNA"/>
</dbReference>
<keyword evidence="3" id="KW-0964">Secreted</keyword>
<dbReference type="PANTHER" id="PTHR11857">
    <property type="entry name" value="ODORANT BINDING PROTEIN-RELATED"/>
    <property type="match status" value="1"/>
</dbReference>
<dbReference type="CDD" id="cd23992">
    <property type="entry name" value="PBP_GOBP"/>
    <property type="match status" value="1"/>
</dbReference>
<evidence type="ECO:0000256" key="1">
    <source>
        <dbReference type="ARBA" id="ARBA00004613"/>
    </source>
</evidence>
<dbReference type="GO" id="GO:0007608">
    <property type="term" value="P:sensory perception of smell"/>
    <property type="evidence" value="ECO:0007669"/>
    <property type="project" value="TreeGrafter"/>
</dbReference>
<evidence type="ECO:0000256" key="4">
    <source>
        <dbReference type="ARBA" id="ARBA00022729"/>
    </source>
</evidence>
<name>A0A7D0PAX3_9DIPT</name>
<feature type="chain" id="PRO_5036201261" evidence="5">
    <location>
        <begin position="17"/>
        <end position="137"/>
    </location>
</feature>
<evidence type="ECO:0000256" key="3">
    <source>
        <dbReference type="ARBA" id="ARBA00022525"/>
    </source>
</evidence>
<feature type="signal peptide" evidence="5">
    <location>
        <begin position="1"/>
        <end position="16"/>
    </location>
</feature>
<dbReference type="SUPFAM" id="SSF47565">
    <property type="entry name" value="Insect pheromone/odorant-binding proteins"/>
    <property type="match status" value="1"/>
</dbReference>